<evidence type="ECO:0000256" key="1">
    <source>
        <dbReference type="ARBA" id="ARBA00007769"/>
    </source>
</evidence>
<comment type="caution">
    <text evidence="4">The sequence shown here is derived from an EMBL/GenBank/DDBJ whole genome shotgun (WGS) entry which is preliminary data.</text>
</comment>
<feature type="domain" description="Isopropylmalate dehydrogenase-like" evidence="3">
    <location>
        <begin position="9"/>
        <end position="103"/>
    </location>
</feature>
<dbReference type="GO" id="GO:0006102">
    <property type="term" value="P:isocitrate metabolic process"/>
    <property type="evidence" value="ECO:0007669"/>
    <property type="project" value="TreeGrafter"/>
</dbReference>
<dbReference type="EMBL" id="DRTD01000013">
    <property type="protein sequence ID" value="HHE54171.1"/>
    <property type="molecule type" value="Genomic_DNA"/>
</dbReference>
<proteinExistence type="inferred from homology"/>
<sequence>MAQKDKVHKITLIPGDGIGPEVTSAARKVLAASGVIIDWEIVDAGAGALQKYGTTLPDETVESIKKNKVALKGPLTTPIGEGFKSVNVQLRKTLDLYANIRPV</sequence>
<dbReference type="InterPro" id="IPR024084">
    <property type="entry name" value="IsoPropMal-DH-like_dom"/>
</dbReference>
<evidence type="ECO:0000313" key="4">
    <source>
        <dbReference type="EMBL" id="HHE54171.1"/>
    </source>
</evidence>
<dbReference type="Proteomes" id="UP000886111">
    <property type="component" value="Unassembled WGS sequence"/>
</dbReference>
<dbReference type="PANTHER" id="PTHR11835">
    <property type="entry name" value="DECARBOXYLATING DEHYDROGENASES-ISOCITRATE, ISOPROPYLMALATE, TARTRATE"/>
    <property type="match status" value="1"/>
</dbReference>
<name>A0A7V5H1L0_CALAY</name>
<evidence type="ECO:0000256" key="2">
    <source>
        <dbReference type="ARBA" id="ARBA00023002"/>
    </source>
</evidence>
<keyword evidence="2" id="KW-0560">Oxidoreductase</keyword>
<feature type="non-terminal residue" evidence="4">
    <location>
        <position position="103"/>
    </location>
</feature>
<dbReference type="AlphaFoldDB" id="A0A7V5H1L0"/>
<dbReference type="Gene3D" id="3.40.718.10">
    <property type="entry name" value="Isopropylmalate Dehydrogenase"/>
    <property type="match status" value="1"/>
</dbReference>
<dbReference type="GO" id="GO:0006099">
    <property type="term" value="P:tricarboxylic acid cycle"/>
    <property type="evidence" value="ECO:0007669"/>
    <property type="project" value="TreeGrafter"/>
</dbReference>
<dbReference type="GO" id="GO:0004449">
    <property type="term" value="F:isocitrate dehydrogenase (NAD+) activity"/>
    <property type="evidence" value="ECO:0007669"/>
    <property type="project" value="TreeGrafter"/>
</dbReference>
<reference evidence="4" key="1">
    <citation type="journal article" date="2020" name="mSystems">
        <title>Genome- and Community-Level Interaction Insights into Carbon Utilization and Element Cycling Functions of Hydrothermarchaeota in Hydrothermal Sediment.</title>
        <authorList>
            <person name="Zhou Z."/>
            <person name="Liu Y."/>
            <person name="Xu W."/>
            <person name="Pan J."/>
            <person name="Luo Z.H."/>
            <person name="Li M."/>
        </authorList>
    </citation>
    <scope>NUCLEOTIDE SEQUENCE [LARGE SCALE GENOMIC DNA]</scope>
    <source>
        <strain evidence="4">HyVt-76</strain>
    </source>
</reference>
<organism evidence="4">
    <name type="scientific">Caldithrix abyssi</name>
    <dbReference type="NCBI Taxonomy" id="187145"/>
    <lineage>
        <taxon>Bacteria</taxon>
        <taxon>Pseudomonadati</taxon>
        <taxon>Calditrichota</taxon>
        <taxon>Calditrichia</taxon>
        <taxon>Calditrichales</taxon>
        <taxon>Calditrichaceae</taxon>
        <taxon>Caldithrix</taxon>
    </lineage>
</organism>
<evidence type="ECO:0000259" key="3">
    <source>
        <dbReference type="Pfam" id="PF00180"/>
    </source>
</evidence>
<comment type="similarity">
    <text evidence="1">Belongs to the isocitrate and isopropylmalate dehydrogenases family.</text>
</comment>
<dbReference type="PANTHER" id="PTHR11835:SF34">
    <property type="entry name" value="ISOCITRATE DEHYDROGENASE [NAD] SUBUNIT ALPHA, MITOCHONDRIAL"/>
    <property type="match status" value="1"/>
</dbReference>
<protein>
    <submittedName>
        <fullName evidence="4">NAD-dependent isocitrate dehydrogenase</fullName>
    </submittedName>
</protein>
<accession>A0A7V5H1L0</accession>
<dbReference type="Pfam" id="PF00180">
    <property type="entry name" value="Iso_dh"/>
    <property type="match status" value="1"/>
</dbReference>
<gene>
    <name evidence="4" type="ORF">ENL21_00180</name>
</gene>
<dbReference type="SUPFAM" id="SSF53659">
    <property type="entry name" value="Isocitrate/Isopropylmalate dehydrogenase-like"/>
    <property type="match status" value="1"/>
</dbReference>